<dbReference type="Pfam" id="PF07173">
    <property type="entry name" value="GRDP-like"/>
    <property type="match status" value="1"/>
</dbReference>
<evidence type="ECO:0000313" key="3">
    <source>
        <dbReference type="Proteomes" id="UP000567179"/>
    </source>
</evidence>
<feature type="region of interest" description="Disordered" evidence="1">
    <location>
        <begin position="1"/>
        <end position="46"/>
    </location>
</feature>
<dbReference type="OrthoDB" id="2684236at2759"/>
<dbReference type="PANTHER" id="PTHR34365">
    <property type="entry name" value="ENOLASE (DUF1399)"/>
    <property type="match status" value="1"/>
</dbReference>
<comment type="caution">
    <text evidence="2">The sequence shown here is derived from an EMBL/GenBank/DDBJ whole genome shotgun (WGS) entry which is preliminary data.</text>
</comment>
<organism evidence="2 3">
    <name type="scientific">Psilocybe cf. subviscida</name>
    <dbReference type="NCBI Taxonomy" id="2480587"/>
    <lineage>
        <taxon>Eukaryota</taxon>
        <taxon>Fungi</taxon>
        <taxon>Dikarya</taxon>
        <taxon>Basidiomycota</taxon>
        <taxon>Agaricomycotina</taxon>
        <taxon>Agaricomycetes</taxon>
        <taxon>Agaricomycetidae</taxon>
        <taxon>Agaricales</taxon>
        <taxon>Agaricineae</taxon>
        <taxon>Strophariaceae</taxon>
        <taxon>Psilocybe</taxon>
    </lineage>
</organism>
<dbReference type="PANTHER" id="PTHR34365:SF7">
    <property type="entry name" value="GLYCINE-RICH DOMAIN-CONTAINING PROTEIN 1"/>
    <property type="match status" value="1"/>
</dbReference>
<name>A0A8H5BEF9_9AGAR</name>
<dbReference type="AlphaFoldDB" id="A0A8H5BEF9"/>
<evidence type="ECO:0000313" key="2">
    <source>
        <dbReference type="EMBL" id="KAF5321750.1"/>
    </source>
</evidence>
<accession>A0A8H5BEF9</accession>
<dbReference type="InterPro" id="IPR009836">
    <property type="entry name" value="GRDP-like"/>
</dbReference>
<feature type="compositionally biased region" description="Basic and acidic residues" evidence="1">
    <location>
        <begin position="1"/>
        <end position="10"/>
    </location>
</feature>
<protein>
    <submittedName>
        <fullName evidence="2">Uncharacterized protein</fullName>
    </submittedName>
</protein>
<sequence>MDDKTMDDKTPLPAYSASTAPSSMRLEKSEKSEYSSTDLPPTYEPPKRFTIGESTTLEPLVSIQQIKGHLALLRAFAELKTQIENYDTSKVHKLSDADAKWAWFVGLAVERFDRWCQLLQPDVASQSTQDVMPPIDVLMVWHAYMLNPRWYAEDGLRQASCEILRSLEVHFLGILEDPSLISYPTTARIQLWEARTLGLPFDHIASMHTLNQRSLWCPNCESAITVDLLLDDGKGYLQQGFVTTCSHCGQGDITKAVLAHRKLAADIAVMPINNAQSRLAGSYWPPSSDTSKVDQAKTLVYTNAKPFHTGQPALNEFNAASTELRGYMTKAIMKQHDTMVKLRTQLQVRCSGRIFNRVITAYNDDKVYSIDLVGAVLRQGTFVKKMYDLGWTQPGFFSGYDDELALHHALARYHAFLDLMTTSPVSFFVPTLDIDLVWHTHQLLPAKYEADTALYLKRFIDHDDKVEGLRLSSAFDMTCKAWKGRFNVSYTHCGCAVVGDTIGQRLTRMVGLFGKPEEPPSHLIPANRGDLLAATHPSDHNAVHFQARTESAHKVAVRRYEALAWKKQKEQQKWDKKRAKSLAQHDDERRKPGYIHDTMFLTPVPLFYPIGGLGYGYVGGYAGGCVGGGGGVVGDVSGSCASCGSGGVCGGGGCAGSSAGGSACGGGGGGGCGGGGGGGCGGGGGGGGCGGGGS</sequence>
<proteinExistence type="predicted"/>
<reference evidence="2 3" key="1">
    <citation type="journal article" date="2020" name="ISME J.">
        <title>Uncovering the hidden diversity of litter-decomposition mechanisms in mushroom-forming fungi.</title>
        <authorList>
            <person name="Floudas D."/>
            <person name="Bentzer J."/>
            <person name="Ahren D."/>
            <person name="Johansson T."/>
            <person name="Persson P."/>
            <person name="Tunlid A."/>
        </authorList>
    </citation>
    <scope>NUCLEOTIDE SEQUENCE [LARGE SCALE GENOMIC DNA]</scope>
    <source>
        <strain evidence="2 3">CBS 101986</strain>
    </source>
</reference>
<dbReference type="Proteomes" id="UP000567179">
    <property type="component" value="Unassembled WGS sequence"/>
</dbReference>
<dbReference type="EMBL" id="JAACJJ010000028">
    <property type="protein sequence ID" value="KAF5321750.1"/>
    <property type="molecule type" value="Genomic_DNA"/>
</dbReference>
<evidence type="ECO:0000256" key="1">
    <source>
        <dbReference type="SAM" id="MobiDB-lite"/>
    </source>
</evidence>
<keyword evidence="3" id="KW-1185">Reference proteome</keyword>
<gene>
    <name evidence="2" type="ORF">D9619_001270</name>
</gene>